<dbReference type="InterPro" id="IPR010918">
    <property type="entry name" value="PurM-like_C_dom"/>
</dbReference>
<dbReference type="RefSeq" id="WP_068121712.1">
    <property type="nucleotide sequence ID" value="NZ_CCXJ01000408.1"/>
</dbReference>
<dbReference type="InterPro" id="IPR016188">
    <property type="entry name" value="PurM-like_N"/>
</dbReference>
<comment type="pathway">
    <text evidence="1 12">Purine metabolism; IMP biosynthesis via de novo pathway; 5-amino-1-(5-phospho-D-ribosyl)imidazole from N(2)-formyl-N(1)-(5-phospho-D-ribosyl)glycinamide: step 2/2.</text>
</comment>
<evidence type="ECO:0000256" key="10">
    <source>
        <dbReference type="ARBA" id="ARBA00033093"/>
    </source>
</evidence>
<evidence type="ECO:0000256" key="11">
    <source>
        <dbReference type="ARBA" id="ARBA00049057"/>
    </source>
</evidence>
<proteinExistence type="inferred from homology"/>
<comment type="subcellular location">
    <subcellularLocation>
        <location evidence="12">Cytoplasm</location>
    </subcellularLocation>
</comment>
<sequence length="359" mass="37375">MTDQNAPGATYEAAGVNIEAGDRAVELIKVWVDKARRPEMVGGIGGFAGLFDVSALKSYDRPLLATSADGVGTKVAIAQAMDKHDTIGFDLVGMLVDDLVVCGAEPLFLTDYIATGRVVPERIAQIVKGIAEACVVAGCALLGGETAEHPGLLGPDEYDVAGSTTGVVEASQLLGPGRVRPGDAIVAMAASGLHSNGYSLVRHVLLNEAGWELDRDVAELGRTLGEELLEPTRIYAKDCLELARATEVRVMSHVTGGGLAANLARVMPEELAATIDRSTWQRPPVFELVREVGNVAEPDLEKTLNCGVGMVAVVAAEDADRAAALLTARGVESWVCGEVSSAGADRAPGSVTLVGAHRS</sequence>
<dbReference type="Pfam" id="PF02769">
    <property type="entry name" value="AIRS_C"/>
    <property type="match status" value="1"/>
</dbReference>
<evidence type="ECO:0000313" key="15">
    <source>
        <dbReference type="EMBL" id="MDP9820858.1"/>
    </source>
</evidence>
<dbReference type="EMBL" id="JAUSQM010000001">
    <property type="protein sequence ID" value="MDP9820858.1"/>
    <property type="molecule type" value="Genomic_DNA"/>
</dbReference>
<keyword evidence="7 12" id="KW-0067">ATP-binding</keyword>
<protein>
    <recommendedName>
        <fullName evidence="4 12">Phosphoribosylformylglycinamidine cyclo-ligase</fullName>
        <ecNumber evidence="3 12">6.3.3.1</ecNumber>
    </recommendedName>
    <alternativeName>
        <fullName evidence="9 12">AIR synthase</fullName>
    </alternativeName>
    <alternativeName>
        <fullName evidence="10 12">AIRS</fullName>
    </alternativeName>
    <alternativeName>
        <fullName evidence="8 12">Phosphoribosyl-aminoimidazole synthetase</fullName>
    </alternativeName>
</protein>
<evidence type="ECO:0000256" key="2">
    <source>
        <dbReference type="ARBA" id="ARBA00010280"/>
    </source>
</evidence>
<comment type="catalytic activity">
    <reaction evidence="11 12">
        <text>2-formamido-N(1)-(5-O-phospho-beta-D-ribosyl)acetamidine + ATP = 5-amino-1-(5-phospho-beta-D-ribosyl)imidazole + ADP + phosphate + H(+)</text>
        <dbReference type="Rhea" id="RHEA:23032"/>
        <dbReference type="ChEBI" id="CHEBI:15378"/>
        <dbReference type="ChEBI" id="CHEBI:30616"/>
        <dbReference type="ChEBI" id="CHEBI:43474"/>
        <dbReference type="ChEBI" id="CHEBI:137981"/>
        <dbReference type="ChEBI" id="CHEBI:147287"/>
        <dbReference type="ChEBI" id="CHEBI:456216"/>
        <dbReference type="EC" id="6.3.3.1"/>
    </reaction>
</comment>
<dbReference type="SUPFAM" id="SSF55326">
    <property type="entry name" value="PurM N-terminal domain-like"/>
    <property type="match status" value="1"/>
</dbReference>
<evidence type="ECO:0000256" key="12">
    <source>
        <dbReference type="HAMAP-Rule" id="MF_00741"/>
    </source>
</evidence>
<dbReference type="NCBIfam" id="TIGR00878">
    <property type="entry name" value="purM"/>
    <property type="match status" value="1"/>
</dbReference>
<keyword evidence="12" id="KW-0963">Cytoplasm</keyword>
<dbReference type="CDD" id="cd02196">
    <property type="entry name" value="PurM"/>
    <property type="match status" value="1"/>
</dbReference>
<evidence type="ECO:0000256" key="9">
    <source>
        <dbReference type="ARBA" id="ARBA00032931"/>
    </source>
</evidence>
<dbReference type="InterPro" id="IPR036921">
    <property type="entry name" value="PurM-like_N_sf"/>
</dbReference>
<evidence type="ECO:0000259" key="14">
    <source>
        <dbReference type="Pfam" id="PF02769"/>
    </source>
</evidence>
<dbReference type="PANTHER" id="PTHR10520:SF12">
    <property type="entry name" value="TRIFUNCTIONAL PURINE BIOSYNTHETIC PROTEIN ADENOSINE-3"/>
    <property type="match status" value="1"/>
</dbReference>
<dbReference type="SUPFAM" id="SSF56042">
    <property type="entry name" value="PurM C-terminal domain-like"/>
    <property type="match status" value="1"/>
</dbReference>
<accession>A0ABT9NKB5</accession>
<dbReference type="Gene3D" id="3.90.650.10">
    <property type="entry name" value="PurM-like C-terminal domain"/>
    <property type="match status" value="1"/>
</dbReference>
<dbReference type="InterPro" id="IPR036676">
    <property type="entry name" value="PurM-like_C_sf"/>
</dbReference>
<evidence type="ECO:0000256" key="4">
    <source>
        <dbReference type="ARBA" id="ARBA00020367"/>
    </source>
</evidence>
<dbReference type="GO" id="GO:0004641">
    <property type="term" value="F:phosphoribosylformylglycinamidine cyclo-ligase activity"/>
    <property type="evidence" value="ECO:0007669"/>
    <property type="project" value="UniProtKB-EC"/>
</dbReference>
<evidence type="ECO:0000259" key="13">
    <source>
        <dbReference type="Pfam" id="PF00586"/>
    </source>
</evidence>
<keyword evidence="6 12" id="KW-0547">Nucleotide-binding</keyword>
<dbReference type="InterPro" id="IPR004733">
    <property type="entry name" value="PurM_cligase"/>
</dbReference>
<evidence type="ECO:0000256" key="7">
    <source>
        <dbReference type="ARBA" id="ARBA00022840"/>
    </source>
</evidence>
<dbReference type="Pfam" id="PF00586">
    <property type="entry name" value="AIRS"/>
    <property type="match status" value="1"/>
</dbReference>
<dbReference type="PANTHER" id="PTHR10520">
    <property type="entry name" value="TRIFUNCTIONAL PURINE BIOSYNTHETIC PROTEIN ADENOSINE-3-RELATED"/>
    <property type="match status" value="1"/>
</dbReference>
<keyword evidence="16" id="KW-1185">Reference proteome</keyword>
<dbReference type="EC" id="6.3.3.1" evidence="3 12"/>
<reference evidence="15 16" key="1">
    <citation type="submission" date="2023-07" db="EMBL/GenBank/DDBJ databases">
        <title>Sequencing the genomes of 1000 actinobacteria strains.</title>
        <authorList>
            <person name="Klenk H.-P."/>
        </authorList>
    </citation>
    <scope>NUCLEOTIDE SEQUENCE [LARGE SCALE GENOMIC DNA]</scope>
    <source>
        <strain evidence="15 16">GD13</strain>
    </source>
</reference>
<evidence type="ECO:0000256" key="3">
    <source>
        <dbReference type="ARBA" id="ARBA00013047"/>
    </source>
</evidence>
<name>A0ABT9NKB5_9ACTN</name>
<dbReference type="Gene3D" id="3.30.1330.10">
    <property type="entry name" value="PurM-like, N-terminal domain"/>
    <property type="match status" value="1"/>
</dbReference>
<keyword evidence="15" id="KW-0378">Hydrolase</keyword>
<organism evidence="15 16">
    <name type="scientific">Nocardioides massiliensis</name>
    <dbReference type="NCBI Taxonomy" id="1325935"/>
    <lineage>
        <taxon>Bacteria</taxon>
        <taxon>Bacillati</taxon>
        <taxon>Actinomycetota</taxon>
        <taxon>Actinomycetes</taxon>
        <taxon>Propionibacteriales</taxon>
        <taxon>Nocardioidaceae</taxon>
        <taxon>Nocardioides</taxon>
    </lineage>
</organism>
<gene>
    <name evidence="12" type="primary">purM</name>
    <name evidence="15" type="ORF">J2S59_000667</name>
</gene>
<evidence type="ECO:0000256" key="8">
    <source>
        <dbReference type="ARBA" id="ARBA00031908"/>
    </source>
</evidence>
<dbReference type="HAMAP" id="MF_00741">
    <property type="entry name" value="AIRS"/>
    <property type="match status" value="1"/>
</dbReference>
<keyword evidence="12" id="KW-0658">Purine biosynthesis</keyword>
<evidence type="ECO:0000256" key="5">
    <source>
        <dbReference type="ARBA" id="ARBA00022598"/>
    </source>
</evidence>
<evidence type="ECO:0000256" key="1">
    <source>
        <dbReference type="ARBA" id="ARBA00004686"/>
    </source>
</evidence>
<evidence type="ECO:0000313" key="16">
    <source>
        <dbReference type="Proteomes" id="UP001240447"/>
    </source>
</evidence>
<dbReference type="Proteomes" id="UP001240447">
    <property type="component" value="Unassembled WGS sequence"/>
</dbReference>
<evidence type="ECO:0000256" key="6">
    <source>
        <dbReference type="ARBA" id="ARBA00022741"/>
    </source>
</evidence>
<comment type="caution">
    <text evidence="15">The sequence shown here is derived from an EMBL/GenBank/DDBJ whole genome shotgun (WGS) entry which is preliminary data.</text>
</comment>
<comment type="similarity">
    <text evidence="2 12">Belongs to the AIR synthase family.</text>
</comment>
<feature type="domain" description="PurM-like C-terminal" evidence="14">
    <location>
        <begin position="180"/>
        <end position="343"/>
    </location>
</feature>
<dbReference type="GO" id="GO:0016787">
    <property type="term" value="F:hydrolase activity"/>
    <property type="evidence" value="ECO:0007669"/>
    <property type="project" value="UniProtKB-KW"/>
</dbReference>
<feature type="domain" description="PurM-like N-terminal" evidence="13">
    <location>
        <begin position="63"/>
        <end position="168"/>
    </location>
</feature>
<keyword evidence="5 12" id="KW-0436">Ligase</keyword>